<sequence length="250" mass="27179">MKVQGLFSGVWSRSSPGTDDADFFQVLVGSWGHCRARSYILCPRRQLHSEICTWKGLEGGLSDVGTPIPALYKFGSRGQSSSPKLSHRLQSRISTKMFFKLPLLLSILISTVVASPLHPRDATLTEAEGVVFPNINAAAAPSIPGLGTRSPNTGLHEFDTRANPTLLLCGSYYCDSDCYSYTLYDRTQFTCYNAYPLSYFYSVGISNPNSGGLPYAIYVGSACRSPPASAIPLTNTCYNIDPAGSAWYIT</sequence>
<dbReference type="OrthoDB" id="2744598at2759"/>
<reference evidence="2" key="1">
    <citation type="journal article" date="2014" name="Proc. Natl. Acad. Sci. U.S.A.">
        <title>Extensive sampling of basidiomycete genomes demonstrates inadequacy of the white-rot/brown-rot paradigm for wood decay fungi.</title>
        <authorList>
            <person name="Riley R."/>
            <person name="Salamov A.A."/>
            <person name="Brown D.W."/>
            <person name="Nagy L.G."/>
            <person name="Floudas D."/>
            <person name="Held B.W."/>
            <person name="Levasseur A."/>
            <person name="Lombard V."/>
            <person name="Morin E."/>
            <person name="Otillar R."/>
            <person name="Lindquist E.A."/>
            <person name="Sun H."/>
            <person name="LaButti K.M."/>
            <person name="Schmutz J."/>
            <person name="Jabbour D."/>
            <person name="Luo H."/>
            <person name="Baker S.E."/>
            <person name="Pisabarro A.G."/>
            <person name="Walton J.D."/>
            <person name="Blanchette R.A."/>
            <person name="Henrissat B."/>
            <person name="Martin F."/>
            <person name="Cullen D."/>
            <person name="Hibbett D.S."/>
            <person name="Grigoriev I.V."/>
        </authorList>
    </citation>
    <scope>NUCLEOTIDE SEQUENCE [LARGE SCALE GENOMIC DNA]</scope>
    <source>
        <strain evidence="2">MUCL 33604</strain>
    </source>
</reference>
<evidence type="ECO:0000313" key="2">
    <source>
        <dbReference type="Proteomes" id="UP000027265"/>
    </source>
</evidence>
<protein>
    <submittedName>
        <fullName evidence="1">Uncharacterized protein</fullName>
    </submittedName>
</protein>
<gene>
    <name evidence="1" type="ORF">JAAARDRAFT_689332</name>
</gene>
<keyword evidence="2" id="KW-1185">Reference proteome</keyword>
<accession>A0A067PZ89</accession>
<name>A0A067PZ89_9AGAM</name>
<dbReference type="AlphaFoldDB" id="A0A067PZ89"/>
<dbReference type="EMBL" id="KL197721">
    <property type="protein sequence ID" value="KDQ56572.1"/>
    <property type="molecule type" value="Genomic_DNA"/>
</dbReference>
<dbReference type="InParanoid" id="A0A067PZ89"/>
<proteinExistence type="predicted"/>
<evidence type="ECO:0000313" key="1">
    <source>
        <dbReference type="EMBL" id="KDQ56572.1"/>
    </source>
</evidence>
<dbReference type="HOGENOM" id="CLU_1111539_0_0_1"/>
<dbReference type="Proteomes" id="UP000027265">
    <property type="component" value="Unassembled WGS sequence"/>
</dbReference>
<organism evidence="1 2">
    <name type="scientific">Jaapia argillacea MUCL 33604</name>
    <dbReference type="NCBI Taxonomy" id="933084"/>
    <lineage>
        <taxon>Eukaryota</taxon>
        <taxon>Fungi</taxon>
        <taxon>Dikarya</taxon>
        <taxon>Basidiomycota</taxon>
        <taxon>Agaricomycotina</taxon>
        <taxon>Agaricomycetes</taxon>
        <taxon>Agaricomycetidae</taxon>
        <taxon>Jaapiales</taxon>
        <taxon>Jaapiaceae</taxon>
        <taxon>Jaapia</taxon>
    </lineage>
</organism>